<reference evidence="26 27" key="1">
    <citation type="journal article" date="2013" name="Curr. Biol.">
        <title>Shared signatures of parasitism and phylogenomics unite Cryptomycota and microsporidia.</title>
        <authorList>
            <person name="James T.Y."/>
            <person name="Pelin A."/>
            <person name="Bonen L."/>
            <person name="Ahrendt S."/>
            <person name="Sain D."/>
            <person name="Corradi N."/>
            <person name="Stajich J.E."/>
        </authorList>
    </citation>
    <scope>NUCLEOTIDE SEQUENCE [LARGE SCALE GENOMIC DNA]</scope>
    <source>
        <strain evidence="26 27">CSF55</strain>
    </source>
</reference>
<evidence type="ECO:0000256" key="23">
    <source>
        <dbReference type="ARBA" id="ARBA00045709"/>
    </source>
</evidence>
<comment type="catalytic activity">
    <reaction evidence="18">
        <text>L-histidyl-L-alpha-amino acid(out) = L-histidyl-L-alpha-amino acid(in)</text>
        <dbReference type="Rhea" id="RHEA:79379"/>
        <dbReference type="ChEBI" id="CHEBI:229964"/>
    </reaction>
</comment>
<keyword evidence="4 25" id="KW-0812">Transmembrane</keyword>
<organism evidence="26 27">
    <name type="scientific">Rozella allomycis (strain CSF55)</name>
    <dbReference type="NCBI Taxonomy" id="988480"/>
    <lineage>
        <taxon>Eukaryota</taxon>
        <taxon>Fungi</taxon>
        <taxon>Fungi incertae sedis</taxon>
        <taxon>Cryptomycota</taxon>
        <taxon>Cryptomycota incertae sedis</taxon>
        <taxon>Rozella</taxon>
    </lineage>
</organism>
<keyword evidence="7" id="KW-0458">Lysosome</keyword>
<keyword evidence="5 25" id="KW-1133">Transmembrane helix</keyword>
<comment type="catalytic activity">
    <reaction evidence="14">
        <text>L-aspartyl-L-lysine(out) = L-aspartyl-L-lysine(in)</text>
        <dbReference type="Rhea" id="RHEA:79411"/>
        <dbReference type="ChEBI" id="CHEBI:229953"/>
    </reaction>
</comment>
<comment type="catalytic activity">
    <reaction evidence="15">
        <text>L-arginyl-L-alpha-amino acid(out) = L-arginyl-L-alpha-amino acid(in)</text>
        <dbReference type="Rhea" id="RHEA:79371"/>
        <dbReference type="ChEBI" id="CHEBI:84315"/>
    </reaction>
</comment>
<feature type="transmembrane region" description="Helical" evidence="25">
    <location>
        <begin position="243"/>
        <end position="261"/>
    </location>
</feature>
<evidence type="ECO:0000256" key="8">
    <source>
        <dbReference type="ARBA" id="ARBA00044876"/>
    </source>
</evidence>
<dbReference type="InterPro" id="IPR052187">
    <property type="entry name" value="MFSD1"/>
</dbReference>
<dbReference type="HOGENOM" id="CLU_754694_0_0_1"/>
<comment type="catalytic activity">
    <reaction evidence="10">
        <text>L-alpha-aminoacyl-L-arginine(out) = L-alpha-aminoacyl-L-arginine(in)</text>
        <dbReference type="Rhea" id="RHEA:79367"/>
        <dbReference type="ChEBI" id="CHEBI:229968"/>
    </reaction>
</comment>
<dbReference type="STRING" id="988480.A0A075AXS6"/>
<evidence type="ECO:0000256" key="11">
    <source>
        <dbReference type="ARBA" id="ARBA00044884"/>
    </source>
</evidence>
<dbReference type="GO" id="GO:0022857">
    <property type="term" value="F:transmembrane transporter activity"/>
    <property type="evidence" value="ECO:0007669"/>
    <property type="project" value="InterPro"/>
</dbReference>
<feature type="transmembrane region" description="Helical" evidence="25">
    <location>
        <begin position="99"/>
        <end position="118"/>
    </location>
</feature>
<feature type="transmembrane region" description="Helical" evidence="25">
    <location>
        <begin position="216"/>
        <end position="237"/>
    </location>
</feature>
<evidence type="ECO:0000256" key="22">
    <source>
        <dbReference type="ARBA" id="ARBA00045018"/>
    </source>
</evidence>
<feature type="transmembrane region" description="Helical" evidence="25">
    <location>
        <begin position="130"/>
        <end position="149"/>
    </location>
</feature>
<comment type="catalytic activity">
    <reaction evidence="20">
        <text>L-lysyl-glycine(out) = L-lysyl-glycine(in)</text>
        <dbReference type="Rhea" id="RHEA:79407"/>
        <dbReference type="ChEBI" id="CHEBI:191202"/>
    </reaction>
</comment>
<comment type="catalytic activity">
    <reaction evidence="19">
        <text>L-alanyl-L-lysine(out) = L-alanyl-L-lysine(in)</text>
        <dbReference type="Rhea" id="RHEA:79415"/>
        <dbReference type="ChEBI" id="CHEBI:192470"/>
    </reaction>
</comment>
<dbReference type="EMBL" id="KE560903">
    <property type="protein sequence ID" value="EPZ34954.1"/>
    <property type="molecule type" value="Genomic_DNA"/>
</dbReference>
<evidence type="ECO:0000256" key="19">
    <source>
        <dbReference type="ARBA" id="ARBA00044919"/>
    </source>
</evidence>
<evidence type="ECO:0000256" key="1">
    <source>
        <dbReference type="ARBA" id="ARBA00004155"/>
    </source>
</evidence>
<dbReference type="SUPFAM" id="SSF103473">
    <property type="entry name" value="MFS general substrate transporter"/>
    <property type="match status" value="1"/>
</dbReference>
<feature type="transmembrane region" description="Helical" evidence="25">
    <location>
        <begin position="268"/>
        <end position="287"/>
    </location>
</feature>
<evidence type="ECO:0000256" key="17">
    <source>
        <dbReference type="ARBA" id="ARBA00044903"/>
    </source>
</evidence>
<comment type="subcellular location">
    <subcellularLocation>
        <location evidence="1">Lysosome membrane</location>
        <topology evidence="1">Multi-pass membrane protein</topology>
    </subcellularLocation>
</comment>
<comment type="subunit">
    <text evidence="24">Homodimer. Interacts with lysosomal protein GLMP (via lumenal domain); the interaction starts while both proteins are still in the endoplasmic reticulum and is required for stabilization of MFSD1 in lysosomes but has no direct effect on its targeting to lysosomes or transporter activity.</text>
</comment>
<comment type="catalytic activity">
    <reaction evidence="8">
        <text>L-lysyl-L-alanine(out) = L-lysyl-L-alanine(in)</text>
        <dbReference type="Rhea" id="RHEA:79399"/>
        <dbReference type="ChEBI" id="CHEBI:229954"/>
    </reaction>
</comment>
<evidence type="ECO:0000313" key="26">
    <source>
        <dbReference type="EMBL" id="EPZ34954.1"/>
    </source>
</evidence>
<dbReference type="AlphaFoldDB" id="A0A075AXS6"/>
<evidence type="ECO:0000256" key="20">
    <source>
        <dbReference type="ARBA" id="ARBA00044924"/>
    </source>
</evidence>
<evidence type="ECO:0000256" key="6">
    <source>
        <dbReference type="ARBA" id="ARBA00023136"/>
    </source>
</evidence>
<protein>
    <recommendedName>
        <fullName evidence="21">Lysosomal dipeptide transporter MFSD1</fullName>
    </recommendedName>
    <alternativeName>
        <fullName evidence="22">Major facilitator superfamily domain-containing protein 1</fullName>
    </alternativeName>
</protein>
<comment type="catalytic activity">
    <reaction evidence="13">
        <text>L-alpha-aminoacyl-L-lysine(out) = L-alpha-aminoacyl-L-lysine(in)</text>
        <dbReference type="Rhea" id="RHEA:79383"/>
        <dbReference type="ChEBI" id="CHEBI:229966"/>
    </reaction>
</comment>
<feature type="transmembrane region" description="Helical" evidence="25">
    <location>
        <begin position="307"/>
        <end position="325"/>
    </location>
</feature>
<keyword evidence="3" id="KW-0813">Transport</keyword>
<evidence type="ECO:0000256" key="15">
    <source>
        <dbReference type="ARBA" id="ARBA00044899"/>
    </source>
</evidence>
<comment type="catalytic activity">
    <reaction evidence="17">
        <text>L-arginyl-glycine(out) = L-arginyl-glycine(in)</text>
        <dbReference type="Rhea" id="RHEA:79391"/>
        <dbReference type="ChEBI" id="CHEBI:229955"/>
    </reaction>
</comment>
<accession>A0A075AXS6</accession>
<evidence type="ECO:0000256" key="18">
    <source>
        <dbReference type="ARBA" id="ARBA00044912"/>
    </source>
</evidence>
<evidence type="ECO:0000256" key="10">
    <source>
        <dbReference type="ARBA" id="ARBA00044881"/>
    </source>
</evidence>
<name>A0A075AXS6_ROZAC</name>
<evidence type="ECO:0000256" key="2">
    <source>
        <dbReference type="ARBA" id="ARBA00008335"/>
    </source>
</evidence>
<evidence type="ECO:0000256" key="25">
    <source>
        <dbReference type="SAM" id="Phobius"/>
    </source>
</evidence>
<dbReference type="Pfam" id="PF07690">
    <property type="entry name" value="MFS_1"/>
    <property type="match status" value="2"/>
</dbReference>
<evidence type="ECO:0000256" key="21">
    <source>
        <dbReference type="ARBA" id="ARBA00044985"/>
    </source>
</evidence>
<gene>
    <name evidence="26" type="ORF">O9G_001684</name>
</gene>
<dbReference type="Proteomes" id="UP000030755">
    <property type="component" value="Unassembled WGS sequence"/>
</dbReference>
<comment type="catalytic activity">
    <reaction evidence="16">
        <text>L-lysyl-L-lysine(out) = L-lysyl-L-lysine(in)</text>
        <dbReference type="Rhea" id="RHEA:79403"/>
        <dbReference type="ChEBI" id="CHEBI:229956"/>
    </reaction>
</comment>
<dbReference type="Gene3D" id="1.20.1250.20">
    <property type="entry name" value="MFS general substrate transporter like domains"/>
    <property type="match status" value="2"/>
</dbReference>
<evidence type="ECO:0000256" key="7">
    <source>
        <dbReference type="ARBA" id="ARBA00023228"/>
    </source>
</evidence>
<dbReference type="PANTHER" id="PTHR23512">
    <property type="entry name" value="MAJOR FACILITATOR SUPERFAMILY DOMAIN-CONTAINING PROTEIN 1"/>
    <property type="match status" value="1"/>
</dbReference>
<evidence type="ECO:0000256" key="3">
    <source>
        <dbReference type="ARBA" id="ARBA00022448"/>
    </source>
</evidence>
<keyword evidence="27" id="KW-1185">Reference proteome</keyword>
<feature type="transmembrane region" description="Helical" evidence="25">
    <location>
        <begin position="6"/>
        <end position="27"/>
    </location>
</feature>
<evidence type="ECO:0000256" key="24">
    <source>
        <dbReference type="ARBA" id="ARBA00046376"/>
    </source>
</evidence>
<dbReference type="PANTHER" id="PTHR23512:SF3">
    <property type="entry name" value="MAJOR FACILITATOR SUPERFAMILY DOMAIN-CONTAINING PROTEIN 1"/>
    <property type="match status" value="1"/>
</dbReference>
<evidence type="ECO:0000256" key="9">
    <source>
        <dbReference type="ARBA" id="ARBA00044878"/>
    </source>
</evidence>
<dbReference type="OrthoDB" id="424834at2759"/>
<evidence type="ECO:0000313" key="27">
    <source>
        <dbReference type="Proteomes" id="UP000030755"/>
    </source>
</evidence>
<feature type="transmembrane region" description="Helical" evidence="25">
    <location>
        <begin position="39"/>
        <end position="72"/>
    </location>
</feature>
<proteinExistence type="inferred from homology"/>
<feature type="transmembrane region" description="Helical" evidence="25">
    <location>
        <begin position="184"/>
        <end position="204"/>
    </location>
</feature>
<comment type="catalytic activity">
    <reaction evidence="11">
        <text>L-alpha-aminoacyl-L-histidine(out) = L-alpha-aminoacyl-L-histidine(in)</text>
        <dbReference type="Rhea" id="RHEA:79375"/>
        <dbReference type="ChEBI" id="CHEBI:229967"/>
    </reaction>
</comment>
<evidence type="ECO:0000256" key="14">
    <source>
        <dbReference type="ARBA" id="ARBA00044898"/>
    </source>
</evidence>
<dbReference type="InterPro" id="IPR011701">
    <property type="entry name" value="MFS"/>
</dbReference>
<evidence type="ECO:0000256" key="4">
    <source>
        <dbReference type="ARBA" id="ARBA00022692"/>
    </source>
</evidence>
<sequence>MGTEYPFYNSLMYTIYSFPNIVLPWAAGIMLDKAGGDKWVYVFASLIGIGQFCVSLGIFIKSVVFILIGRLIFGLGGESLSVAQSNWIMTLFDSKTSTFAMGIYLSIGRFGTILNNILNALIAENIGIEYCAFIASILSFTSMTFAFYIQKRFDKNAELLSKKKGPFTAMAANYLEKTWYKDDAVLAGWMIAYPDILAILISPIAGRLTDRYQMNFSVLVVSGVAMTTAYTLLWFGFHPLVSFAFLGICYSTVFSLWTSLPKLVHPDVLASSIGFTTVCMNIAFAVVPAINGSISTDPNNIESPVRVMLVLSTLGTLCAVFVLILSRLRNPKVKIYHEIPSNSTPSFVNESTSMLLSRKEEVEIKLE</sequence>
<evidence type="ECO:0000256" key="5">
    <source>
        <dbReference type="ARBA" id="ARBA00022989"/>
    </source>
</evidence>
<evidence type="ECO:0000256" key="16">
    <source>
        <dbReference type="ARBA" id="ARBA00044900"/>
    </source>
</evidence>
<comment type="similarity">
    <text evidence="2">Belongs to the major facilitator superfamily.</text>
</comment>
<keyword evidence="6 25" id="KW-0472">Membrane</keyword>
<evidence type="ECO:0000256" key="12">
    <source>
        <dbReference type="ARBA" id="ARBA00044891"/>
    </source>
</evidence>
<comment type="function">
    <text evidence="23">Lysosomal dipeptide uniporter that selectively exports lysine, arginine or histidine-containing dipeptides with a net positive charge from the lysosome lumen into the cytosol. Could play a role in a specific type of protein O-glycosylation indirectly regulating macrophages migration and tissue invasion. Also essential for liver homeostasis.</text>
</comment>
<comment type="catalytic activity">
    <reaction evidence="12">
        <text>L-lysyl-L-alpha-amino acid(out) = L-lysyl-L-alpha-amino acid(in)</text>
        <dbReference type="Rhea" id="RHEA:79387"/>
        <dbReference type="ChEBI" id="CHEBI:229965"/>
    </reaction>
</comment>
<evidence type="ECO:0000256" key="13">
    <source>
        <dbReference type="ARBA" id="ARBA00044893"/>
    </source>
</evidence>
<dbReference type="InterPro" id="IPR036259">
    <property type="entry name" value="MFS_trans_sf"/>
</dbReference>
<comment type="catalytic activity">
    <reaction evidence="9">
        <text>L-histidyl-glycine(out) = L-histidyl-glycine(in)</text>
        <dbReference type="Rhea" id="RHEA:79395"/>
        <dbReference type="ChEBI" id="CHEBI:229957"/>
    </reaction>
</comment>